<keyword evidence="4" id="KW-1015">Disulfide bond</keyword>
<dbReference type="Proteomes" id="UP001374579">
    <property type="component" value="Unassembled WGS sequence"/>
</dbReference>
<evidence type="ECO:0000256" key="5">
    <source>
        <dbReference type="SAM" id="MobiDB-lite"/>
    </source>
</evidence>
<keyword evidence="6" id="KW-1133">Transmembrane helix</keyword>
<keyword evidence="6" id="KW-0472">Membrane</keyword>
<feature type="transmembrane region" description="Helical" evidence="6">
    <location>
        <begin position="206"/>
        <end position="226"/>
    </location>
</feature>
<feature type="region of interest" description="Disordered" evidence="5">
    <location>
        <begin position="828"/>
        <end position="891"/>
    </location>
</feature>
<dbReference type="GO" id="GO:0090729">
    <property type="term" value="F:toxin activity"/>
    <property type="evidence" value="ECO:0007669"/>
    <property type="project" value="UniProtKB-KW"/>
</dbReference>
<evidence type="ECO:0000313" key="8">
    <source>
        <dbReference type="EMBL" id="KAK7092773.1"/>
    </source>
</evidence>
<evidence type="ECO:0000256" key="2">
    <source>
        <dbReference type="ARBA" id="ARBA00022525"/>
    </source>
</evidence>
<dbReference type="InterPro" id="IPR018072">
    <property type="entry name" value="Conotoxin_a-typ_CS"/>
</dbReference>
<comment type="subcellular location">
    <subcellularLocation>
        <location evidence="1">Secreted</location>
    </subcellularLocation>
</comment>
<feature type="transmembrane region" description="Helical" evidence="6">
    <location>
        <begin position="540"/>
        <end position="560"/>
    </location>
</feature>
<feature type="transmembrane region" description="Helical" evidence="6">
    <location>
        <begin position="758"/>
        <end position="775"/>
    </location>
</feature>
<dbReference type="GO" id="GO:0005576">
    <property type="term" value="C:extracellular region"/>
    <property type="evidence" value="ECO:0007669"/>
    <property type="project" value="UniProtKB-SubCell"/>
</dbReference>
<evidence type="ECO:0000256" key="7">
    <source>
        <dbReference type="SAM" id="SignalP"/>
    </source>
</evidence>
<feature type="transmembrane region" description="Helical" evidence="6">
    <location>
        <begin position="566"/>
        <end position="599"/>
    </location>
</feature>
<evidence type="ECO:0000256" key="1">
    <source>
        <dbReference type="ARBA" id="ARBA00004613"/>
    </source>
</evidence>
<feature type="transmembrane region" description="Helical" evidence="6">
    <location>
        <begin position="512"/>
        <end position="528"/>
    </location>
</feature>
<dbReference type="EMBL" id="JBAMIC010000021">
    <property type="protein sequence ID" value="KAK7092773.1"/>
    <property type="molecule type" value="Genomic_DNA"/>
</dbReference>
<feature type="region of interest" description="Disordered" evidence="5">
    <location>
        <begin position="1034"/>
        <end position="1063"/>
    </location>
</feature>
<dbReference type="AlphaFoldDB" id="A0AAN9AT54"/>
<feature type="transmembrane region" description="Helical" evidence="6">
    <location>
        <begin position="733"/>
        <end position="752"/>
    </location>
</feature>
<feature type="signal peptide" evidence="7">
    <location>
        <begin position="1"/>
        <end position="33"/>
    </location>
</feature>
<feature type="transmembrane region" description="Helical" evidence="6">
    <location>
        <begin position="368"/>
        <end position="386"/>
    </location>
</feature>
<keyword evidence="6" id="KW-0812">Transmembrane</keyword>
<feature type="compositionally biased region" description="Polar residues" evidence="5">
    <location>
        <begin position="911"/>
        <end position="933"/>
    </location>
</feature>
<keyword evidence="3" id="KW-0800">Toxin</keyword>
<sequence>MWQKTQAKSPPSPWLAFSLLLFILTAVSPTTDACDFENVNDDTRLTVRNYISQDNVRLVEYEIHVQGYSREFWKDVGGQYWFQPWRWFRAKGTNSERLLLLFHYYYGLLKPYLGIGTRTVDLELRLNVSGCLNGLSSLELERRMRQFLYYDLGNATERSNAKFDDADIRVCTMHVGSENGWGRLVYYCCSRNDAGNEFCSEIGDDYWVWVLRSFIVIVSVLLFLYFPKMIPKGYRVYSFYYYPPDNKSFNMMITTTPEKYKDSSKATVLSSAHWRKMLKFRAEISKLQPDVIYRVKVKRMTFECGMDRLLSETSSPVGAFRSIFDSLVRCKVRHADPLEDCCNTPVCGQLCCHFCPAWHVLLRAMRTILVLLVLALPALPILYAMAAEDLEYQELAGIYRERDLHQSYNFYPGSVFGKVIVALLSSLYLLHLILVVIDGCHDHNLATAYTQLLQVTRRKTRLQDRVSHSQSIVRKIFWPVKRFGILAIPAGIILLVLLPVILIVYLIVTSPVPKLLVHVGSLVCGKTKNRRSKTKAEMTALGLGESVLFVVTLIDVFAVLTLSVNFVVHVVVILLVQAVVDLSFVMKFLPIIILLAVYVRDSFKVVNNTYASHHNVVLRHVLNIESEDIKREADKDWHDQENKIFKIVPITALDPKGREGKEEESYKRKKLFFFKNGAVRMRTRSLIMFLDKEDIPYIPKKFLTHTTTIRCPGSPGRLDEAYLKAAGRFGRTVVFLLFVLLVVLAYADMYYLSPTSTFFATLLTGAIPLILRYFFLNPGTVSKVDTSTLRFQTQMDDKVESFEQSWVVEDMQVDTIILPKDFDGLYDPTLKPFHETTEEEEPEQKEGEKEETGSYTPTPPRPRPSSPQLSRGELDGHKGLQPSQINKPGQGYANYMMAMDTEDDAVPDDIQQYQQFNNATMEPQADNLQQQRQHTARPPPSPRPAAKGEEQSRTRKKSKQTPMPLGDNPDFQKMISPSPPSPLQPNGVITTPSGKWTGKGKKSKNGKTKKPPRIDLVIDISKEDLIFYNVDETKLGASSRPPSVHWNRRSRLAPENRKDDYDV</sequence>
<feature type="chain" id="PRO_5043053308" evidence="7">
    <location>
        <begin position="34"/>
        <end position="1063"/>
    </location>
</feature>
<dbReference type="PROSITE" id="PS60014">
    <property type="entry name" value="ALPHA_CONOTOXIN"/>
    <property type="match status" value="1"/>
</dbReference>
<keyword evidence="2" id="KW-0964">Secreted</keyword>
<accession>A0AAN9AT54</accession>
<feature type="region of interest" description="Disordered" evidence="5">
    <location>
        <begin position="904"/>
        <end position="1013"/>
    </location>
</feature>
<feature type="compositionally biased region" description="Basic residues" evidence="5">
    <location>
        <begin position="998"/>
        <end position="1011"/>
    </location>
</feature>
<evidence type="ECO:0000256" key="6">
    <source>
        <dbReference type="SAM" id="Phobius"/>
    </source>
</evidence>
<keyword evidence="7" id="KW-0732">Signal</keyword>
<comment type="caution">
    <text evidence="8">The sequence shown here is derived from an EMBL/GenBank/DDBJ whole genome shotgun (WGS) entry which is preliminary data.</text>
</comment>
<evidence type="ECO:0000256" key="3">
    <source>
        <dbReference type="ARBA" id="ARBA00022656"/>
    </source>
</evidence>
<reference evidence="8 9" key="1">
    <citation type="submission" date="2024-02" db="EMBL/GenBank/DDBJ databases">
        <title>Chromosome-scale genome assembly of the rough periwinkle Littorina saxatilis.</title>
        <authorList>
            <person name="De Jode A."/>
            <person name="Faria R."/>
            <person name="Formenti G."/>
            <person name="Sims Y."/>
            <person name="Smith T.P."/>
            <person name="Tracey A."/>
            <person name="Wood J.M.D."/>
            <person name="Zagrodzka Z.B."/>
            <person name="Johannesson K."/>
            <person name="Butlin R.K."/>
            <person name="Leder E.H."/>
        </authorList>
    </citation>
    <scope>NUCLEOTIDE SEQUENCE [LARGE SCALE GENOMIC DNA]</scope>
    <source>
        <strain evidence="8">Snail1</strain>
        <tissue evidence="8">Muscle</tissue>
    </source>
</reference>
<name>A0AAN9AT54_9CAEN</name>
<feature type="transmembrane region" description="Helical" evidence="6">
    <location>
        <begin position="483"/>
        <end position="506"/>
    </location>
</feature>
<proteinExistence type="predicted"/>
<keyword evidence="9" id="KW-1185">Reference proteome</keyword>
<evidence type="ECO:0000256" key="4">
    <source>
        <dbReference type="ARBA" id="ARBA00023157"/>
    </source>
</evidence>
<organism evidence="8 9">
    <name type="scientific">Littorina saxatilis</name>
    <dbReference type="NCBI Taxonomy" id="31220"/>
    <lineage>
        <taxon>Eukaryota</taxon>
        <taxon>Metazoa</taxon>
        <taxon>Spiralia</taxon>
        <taxon>Lophotrochozoa</taxon>
        <taxon>Mollusca</taxon>
        <taxon>Gastropoda</taxon>
        <taxon>Caenogastropoda</taxon>
        <taxon>Littorinimorpha</taxon>
        <taxon>Littorinoidea</taxon>
        <taxon>Littorinidae</taxon>
        <taxon>Littorina</taxon>
    </lineage>
</organism>
<gene>
    <name evidence="8" type="ORF">V1264_008467</name>
</gene>
<feature type="transmembrane region" description="Helical" evidence="6">
    <location>
        <begin position="415"/>
        <end position="437"/>
    </location>
</feature>
<protein>
    <submittedName>
        <fullName evidence="8">Uncharacterized protein</fullName>
    </submittedName>
</protein>
<evidence type="ECO:0000313" key="9">
    <source>
        <dbReference type="Proteomes" id="UP001374579"/>
    </source>
</evidence>
<feature type="compositionally biased region" description="Basic and acidic residues" evidence="5">
    <location>
        <begin position="1052"/>
        <end position="1063"/>
    </location>
</feature>